<gene>
    <name evidence="8" type="primary">thiD</name>
    <name evidence="8" type="ORF">G3A44_04335</name>
</gene>
<dbReference type="GO" id="GO:0005524">
    <property type="term" value="F:ATP binding"/>
    <property type="evidence" value="ECO:0007669"/>
    <property type="project" value="UniProtKB-KW"/>
</dbReference>
<keyword evidence="6" id="KW-0067">ATP-binding</keyword>
<evidence type="ECO:0000256" key="2">
    <source>
        <dbReference type="ARBA" id="ARBA00012135"/>
    </source>
</evidence>
<dbReference type="EMBL" id="JAAGOH010000003">
    <property type="protein sequence ID" value="NDY90423.1"/>
    <property type="molecule type" value="Genomic_DNA"/>
</dbReference>
<name>A0A7C9TIQ3_9BURK</name>
<keyword evidence="5 8" id="KW-0418">Kinase</keyword>
<evidence type="ECO:0000313" key="9">
    <source>
        <dbReference type="Proteomes" id="UP000484255"/>
    </source>
</evidence>
<dbReference type="RefSeq" id="WP_163456273.1">
    <property type="nucleotide sequence ID" value="NZ_JAAGOH010000003.1"/>
</dbReference>
<dbReference type="UniPathway" id="UPA00060">
    <property type="reaction ID" value="UER00138"/>
</dbReference>
<dbReference type="NCBIfam" id="TIGR00097">
    <property type="entry name" value="HMP-P_kinase"/>
    <property type="match status" value="1"/>
</dbReference>
<dbReference type="SUPFAM" id="SSF53613">
    <property type="entry name" value="Ribokinase-like"/>
    <property type="match status" value="1"/>
</dbReference>
<dbReference type="GO" id="GO:0009229">
    <property type="term" value="P:thiamine diphosphate biosynthetic process"/>
    <property type="evidence" value="ECO:0007669"/>
    <property type="project" value="UniProtKB-UniPathway"/>
</dbReference>
<dbReference type="InterPro" id="IPR004399">
    <property type="entry name" value="HMP/HMP-P_kinase_dom"/>
</dbReference>
<dbReference type="GO" id="GO:0008902">
    <property type="term" value="F:hydroxymethylpyrimidine kinase activity"/>
    <property type="evidence" value="ECO:0007669"/>
    <property type="project" value="UniProtKB-EC"/>
</dbReference>
<dbReference type="Proteomes" id="UP000484255">
    <property type="component" value="Unassembled WGS sequence"/>
</dbReference>
<evidence type="ECO:0000256" key="4">
    <source>
        <dbReference type="ARBA" id="ARBA00022741"/>
    </source>
</evidence>
<keyword evidence="3 8" id="KW-0808">Transferase</keyword>
<evidence type="ECO:0000313" key="8">
    <source>
        <dbReference type="EMBL" id="NDY90423.1"/>
    </source>
</evidence>
<dbReference type="InterPro" id="IPR029056">
    <property type="entry name" value="Ribokinase-like"/>
</dbReference>
<dbReference type="CDD" id="cd01169">
    <property type="entry name" value="HMPP_kinase"/>
    <property type="match status" value="1"/>
</dbReference>
<proteinExistence type="predicted"/>
<dbReference type="GO" id="GO:0005829">
    <property type="term" value="C:cytosol"/>
    <property type="evidence" value="ECO:0007669"/>
    <property type="project" value="TreeGrafter"/>
</dbReference>
<evidence type="ECO:0000256" key="3">
    <source>
        <dbReference type="ARBA" id="ARBA00022679"/>
    </source>
</evidence>
<evidence type="ECO:0000256" key="5">
    <source>
        <dbReference type="ARBA" id="ARBA00022777"/>
    </source>
</evidence>
<feature type="domain" description="Pyridoxamine kinase/Phosphomethylpyrimidine kinase" evidence="7">
    <location>
        <begin position="32"/>
        <end position="285"/>
    </location>
</feature>
<dbReference type="GO" id="GO:0009228">
    <property type="term" value="P:thiamine biosynthetic process"/>
    <property type="evidence" value="ECO:0007669"/>
    <property type="project" value="InterPro"/>
</dbReference>
<dbReference type="PANTHER" id="PTHR20858:SF17">
    <property type="entry name" value="HYDROXYMETHYLPYRIMIDINE_PHOSPHOMETHYLPYRIMIDINE KINASE THI20-RELATED"/>
    <property type="match status" value="1"/>
</dbReference>
<dbReference type="AlphaFoldDB" id="A0A7C9TIQ3"/>
<organism evidence="8 9">
    <name type="scientific">Ideonella livida</name>
    <dbReference type="NCBI Taxonomy" id="2707176"/>
    <lineage>
        <taxon>Bacteria</taxon>
        <taxon>Pseudomonadati</taxon>
        <taxon>Pseudomonadota</taxon>
        <taxon>Betaproteobacteria</taxon>
        <taxon>Burkholderiales</taxon>
        <taxon>Sphaerotilaceae</taxon>
        <taxon>Ideonella</taxon>
    </lineage>
</organism>
<dbReference type="InterPro" id="IPR013749">
    <property type="entry name" value="PM/HMP-P_kinase-1"/>
</dbReference>
<keyword evidence="4" id="KW-0547">Nucleotide-binding</keyword>
<evidence type="ECO:0000256" key="6">
    <source>
        <dbReference type="ARBA" id="ARBA00022840"/>
    </source>
</evidence>
<dbReference type="GO" id="GO:0008972">
    <property type="term" value="F:phosphomethylpyrimidine kinase activity"/>
    <property type="evidence" value="ECO:0007669"/>
    <property type="project" value="InterPro"/>
</dbReference>
<comment type="caution">
    <text evidence="8">The sequence shown here is derived from an EMBL/GenBank/DDBJ whole genome shotgun (WGS) entry which is preliminary data.</text>
</comment>
<reference evidence="8 9" key="1">
    <citation type="submission" date="2020-02" db="EMBL/GenBank/DDBJ databases">
        <title>Ideonella bacterium strain TBM-1.</title>
        <authorList>
            <person name="Chen W.-M."/>
        </authorList>
    </citation>
    <scope>NUCLEOTIDE SEQUENCE [LARGE SCALE GENOMIC DNA]</scope>
    <source>
        <strain evidence="8 9">TBM-1</strain>
    </source>
</reference>
<comment type="pathway">
    <text evidence="1">Cofactor biosynthesis; thiamine diphosphate biosynthesis.</text>
</comment>
<protein>
    <recommendedName>
        <fullName evidence="2">hydroxymethylpyrimidine kinase</fullName>
        <ecNumber evidence="2">2.7.1.49</ecNumber>
    </recommendedName>
</protein>
<sequence length="300" mass="30871">MSDILRPADPSTPAAAVPTARYVRVLTIAGSDSGGGAGIQADLKTMAALGCYGMSAITAITAQNTQGVRAIQALPPELLAQQIDAVVEDIGVDAVKIGMLHDPAVVQVVAQAIRRHRFAHVVLDPVMVAASGDKLIAEETVAVLVRELFPLASVITPNLDEAAWLLGRPIAAVDDLAPAAQALHALGARAVLVKGGHLPGAQVSDVLLLDTAANAHEPALHRWHDERIPSRNTHGTGCTLSSAIACHLALGLALEPAVVAARAYVREALLAGADLKVGHGHGPLNHGHAPKAAVRVALIS</sequence>
<accession>A0A7C9TIQ3</accession>
<dbReference type="Gene3D" id="3.40.1190.20">
    <property type="match status" value="1"/>
</dbReference>
<dbReference type="FunFam" id="3.40.1190.20:FF:000003">
    <property type="entry name" value="Phosphomethylpyrimidine kinase ThiD"/>
    <property type="match status" value="1"/>
</dbReference>
<evidence type="ECO:0000256" key="1">
    <source>
        <dbReference type="ARBA" id="ARBA00004948"/>
    </source>
</evidence>
<keyword evidence="9" id="KW-1185">Reference proteome</keyword>
<dbReference type="EC" id="2.7.1.49" evidence="2"/>
<dbReference type="PANTHER" id="PTHR20858">
    <property type="entry name" value="PHOSPHOMETHYLPYRIMIDINE KINASE"/>
    <property type="match status" value="1"/>
</dbReference>
<dbReference type="Pfam" id="PF08543">
    <property type="entry name" value="Phos_pyr_kin"/>
    <property type="match status" value="1"/>
</dbReference>
<evidence type="ECO:0000259" key="7">
    <source>
        <dbReference type="Pfam" id="PF08543"/>
    </source>
</evidence>